<keyword evidence="3" id="KW-0269">Exonuclease</keyword>
<feature type="compositionally biased region" description="Basic residues" evidence="4">
    <location>
        <begin position="102"/>
        <end position="117"/>
    </location>
</feature>
<proteinExistence type="predicted"/>
<dbReference type="GO" id="GO:0003676">
    <property type="term" value="F:nucleic acid binding"/>
    <property type="evidence" value="ECO:0007669"/>
    <property type="project" value="InterPro"/>
</dbReference>
<dbReference type="GO" id="GO:0000175">
    <property type="term" value="F:3'-5'-RNA exonuclease activity"/>
    <property type="evidence" value="ECO:0007669"/>
    <property type="project" value="InterPro"/>
</dbReference>
<evidence type="ECO:0000256" key="2">
    <source>
        <dbReference type="ARBA" id="ARBA00022801"/>
    </source>
</evidence>
<feature type="region of interest" description="Disordered" evidence="4">
    <location>
        <begin position="86"/>
        <end position="152"/>
    </location>
</feature>
<feature type="compositionally biased region" description="Gly residues" evidence="4">
    <location>
        <begin position="804"/>
        <end position="815"/>
    </location>
</feature>
<dbReference type="Gene3D" id="3.30.420.10">
    <property type="entry name" value="Ribonuclease H-like superfamily/Ribonuclease H"/>
    <property type="match status" value="1"/>
</dbReference>
<feature type="compositionally biased region" description="Acidic residues" evidence="4">
    <location>
        <begin position="1015"/>
        <end position="1026"/>
    </location>
</feature>
<comment type="caution">
    <text evidence="5">The sequence shown here is derived from an EMBL/GenBank/DDBJ whole genome shotgun (WGS) entry which is preliminary data.</text>
</comment>
<keyword evidence="2" id="KW-0378">Hydrolase</keyword>
<feature type="region of interest" description="Disordered" evidence="4">
    <location>
        <begin position="756"/>
        <end position="815"/>
    </location>
</feature>
<evidence type="ECO:0008006" key="7">
    <source>
        <dbReference type="Google" id="ProtNLM"/>
    </source>
</evidence>
<dbReference type="AlphaFoldDB" id="A0A813JJU6"/>
<dbReference type="InterPro" id="IPR047201">
    <property type="entry name" value="ERI-1_3'hExo-like"/>
</dbReference>
<dbReference type="PANTHER" id="PTHR23044:SF61">
    <property type="entry name" value="3'-5' EXORIBONUCLEASE 1-RELATED"/>
    <property type="match status" value="1"/>
</dbReference>
<gene>
    <name evidence="5" type="ORF">PGLA2088_LOCUS21104</name>
</gene>
<feature type="compositionally biased region" description="Gly residues" evidence="4">
    <location>
        <begin position="834"/>
        <end position="843"/>
    </location>
</feature>
<dbReference type="SUPFAM" id="SSF53098">
    <property type="entry name" value="Ribonuclease H-like"/>
    <property type="match status" value="1"/>
</dbReference>
<dbReference type="InterPro" id="IPR036397">
    <property type="entry name" value="RNaseH_sf"/>
</dbReference>
<accession>A0A813JJU6</accession>
<dbReference type="PANTHER" id="PTHR23044">
    <property type="entry name" value="3'-5' EXONUCLEASE ERI1-RELATED"/>
    <property type="match status" value="1"/>
</dbReference>
<feature type="compositionally biased region" description="Gly residues" evidence="4">
    <location>
        <begin position="764"/>
        <end position="778"/>
    </location>
</feature>
<feature type="non-terminal residue" evidence="5">
    <location>
        <position position="1"/>
    </location>
</feature>
<evidence type="ECO:0000256" key="3">
    <source>
        <dbReference type="ARBA" id="ARBA00022839"/>
    </source>
</evidence>
<organism evidence="5 6">
    <name type="scientific">Polarella glacialis</name>
    <name type="common">Dinoflagellate</name>
    <dbReference type="NCBI Taxonomy" id="89957"/>
    <lineage>
        <taxon>Eukaryota</taxon>
        <taxon>Sar</taxon>
        <taxon>Alveolata</taxon>
        <taxon>Dinophyceae</taxon>
        <taxon>Suessiales</taxon>
        <taxon>Suessiaceae</taxon>
        <taxon>Polarella</taxon>
    </lineage>
</organism>
<name>A0A813JJU6_POLGL</name>
<feature type="compositionally biased region" description="Basic and acidic residues" evidence="4">
    <location>
        <begin position="779"/>
        <end position="795"/>
    </location>
</feature>
<feature type="region of interest" description="Disordered" evidence="4">
    <location>
        <begin position="834"/>
        <end position="1053"/>
    </location>
</feature>
<feature type="compositionally biased region" description="Low complexity" evidence="4">
    <location>
        <begin position="905"/>
        <end position="916"/>
    </location>
</feature>
<evidence type="ECO:0000256" key="4">
    <source>
        <dbReference type="SAM" id="MobiDB-lite"/>
    </source>
</evidence>
<protein>
    <recommendedName>
        <fullName evidence="7">Exonuclease domain-containing protein</fullName>
    </recommendedName>
</protein>
<dbReference type="Proteomes" id="UP000626109">
    <property type="component" value="Unassembled WGS sequence"/>
</dbReference>
<dbReference type="EMBL" id="CAJNNW010025726">
    <property type="protein sequence ID" value="CAE8678957.1"/>
    <property type="molecule type" value="Genomic_DNA"/>
</dbReference>
<evidence type="ECO:0000256" key="1">
    <source>
        <dbReference type="ARBA" id="ARBA00022722"/>
    </source>
</evidence>
<dbReference type="InterPro" id="IPR051274">
    <property type="entry name" value="3-5_Exoribonuclease"/>
</dbReference>
<sequence length="1053" mass="113054">MATPEPSEYGDHLGLPLVDMAALFHQVQRLQNDLQQHQAQTQQQLQFMRENQPQGHWQSQMQSQMQFSLCPVVPVPAFGLLMPPEPPSFPFDQHRNEASNVRVKRRPGRQERRKQRMKHDAAGIVKDASVPHAQASGKAEADPTDTSTSDADLGDNMKVDAQQCMDALQEGVVGVASYCKCSPLPVVSPSESVLVPTVCPPVASPLPSPPPGLEVGLETGIGLCQQFQREVVIQVLRGCLAVSSNDFSQSLTENTAPQVEASVVWGETDHWKQLVVPLMSLLASDSPALPEDLMAVTTAHFRDSSFTTPDLNEAFCIVHGGANNQYGDEGCHFMPLLSVAQYQSLPIGRATKGKWVDMAAAVSQREGVTVDDSVRDSGDCFFDSLAVLLHVRGVKLHPDAPAIVQNWLSDKFPAEASSFKTSMPLNWLSDKFPAEAISFRQVPGRGNSAVGEHEVKITLKAAQQLDVVKKGMICNPQHSFCPEAFKGRFGAQVRVKPMLGDFVVQTRIPALWLAGPMTSEEMQELWETLKTGDILSTSQRPAQNSPGKMGPRLKGDPRYVQVAAALEGRDGEDEIIEVPVLSMCPTTGRELGRFHRFARPGFWDREAAGMRQRFHANSFNDGSSAVPFPEVIWAMMEWIRVILKLSPEEELRSDSFLFVTCGNWDVKTIIPIQCNKPEQGTVDFHTQQLMFSRWSNIKEVFKTFYKLPDARAPTGMRGMLKMLKISLTGQHHLGMDDVSNLGKILERMMREGCKMEPTGHAKLGNGGKGGKAGRGGKGGKGDKAGKGGKGDDKGKGKGKAQFGAPGGNFGAPGGNFGASGGNFGSAFDQSGGRVAGFGGGKSQGKGKSQFQGQGKGERDVGRGGASGWSGVGAFPPPPPGNPKAAPPIQPFSSAGARVGEDADEVSVQVAVESEVQPGMKDFLSGVPMPGSTWGDSDEEDGPRSAPKKPTARPGEDWTLFADDGLGEEDTEAPLGPQLPSRLPAPRQADGEAVGQRRPRPDAGPDTEASGSAGAAEEEPEASEEQEPPAKVPRFSLQSLLSKLPAPRAAAASE</sequence>
<keyword evidence="1" id="KW-0540">Nuclease</keyword>
<evidence type="ECO:0000313" key="5">
    <source>
        <dbReference type="EMBL" id="CAE8678957.1"/>
    </source>
</evidence>
<dbReference type="InterPro" id="IPR012337">
    <property type="entry name" value="RNaseH-like_sf"/>
</dbReference>
<reference evidence="5" key="1">
    <citation type="submission" date="2021-02" db="EMBL/GenBank/DDBJ databases">
        <authorList>
            <person name="Dougan E. K."/>
            <person name="Rhodes N."/>
            <person name="Thang M."/>
            <person name="Chan C."/>
        </authorList>
    </citation>
    <scope>NUCLEOTIDE SEQUENCE</scope>
</reference>
<dbReference type="CDD" id="cd06133">
    <property type="entry name" value="ERI-1_3'hExo_like"/>
    <property type="match status" value="1"/>
</dbReference>
<evidence type="ECO:0000313" key="6">
    <source>
        <dbReference type="Proteomes" id="UP000626109"/>
    </source>
</evidence>
<feature type="compositionally biased region" description="Pro residues" evidence="4">
    <location>
        <begin position="874"/>
        <end position="889"/>
    </location>
</feature>